<dbReference type="OrthoDB" id="6288734at2759"/>
<reference evidence="12 13" key="1">
    <citation type="submission" date="2013-12" db="EMBL/GenBank/DDBJ databases">
        <authorList>
            <person name="Cubeta M."/>
            <person name="Pakala S."/>
            <person name="Fedorova N."/>
            <person name="Thomas E."/>
            <person name="Dean R."/>
            <person name="Jabaji S."/>
            <person name="Neate S."/>
            <person name="Toda T."/>
            <person name="Tavantzis S."/>
            <person name="Vilgalys R."/>
            <person name="Bharathan N."/>
            <person name="Pakala S."/>
            <person name="Losada L.S."/>
            <person name="Zafar N."/>
            <person name="Nierman W."/>
        </authorList>
    </citation>
    <scope>NUCLEOTIDE SEQUENCE [LARGE SCALE GENOMIC DNA]</scope>
    <source>
        <strain evidence="12 13">123E</strain>
    </source>
</reference>
<evidence type="ECO:0000256" key="2">
    <source>
        <dbReference type="ARBA" id="ARBA00022490"/>
    </source>
</evidence>
<evidence type="ECO:0000313" key="12">
    <source>
        <dbReference type="EMBL" id="KEP54764.1"/>
    </source>
</evidence>
<dbReference type="HAMAP" id="MF_03148">
    <property type="entry name" value="HAM1_NTPase"/>
    <property type="match status" value="1"/>
</dbReference>
<comment type="function">
    <text evidence="10">Pyrophosphatase that hydrolyzes non-canonical purine nucleotides such as inosine triphosphate (ITP), deoxyinosine triphosphate (dITP) or xanthosine 5'-triphosphate (XTP) to their respective monophosphate derivatives. The enzyme does not distinguish between the deoxy- and ribose forms. Probably excludes non-canonical purines from RNA and DNA precursor pools, thus preventing their incorporation into RNA and DNA and avoiding chromosomal lesions.</text>
</comment>
<dbReference type="NCBIfam" id="TIGR00042">
    <property type="entry name" value="RdgB/HAM1 family non-canonical purine NTP pyrophosphatase"/>
    <property type="match status" value="1"/>
</dbReference>
<dbReference type="GO" id="GO:0046872">
    <property type="term" value="F:metal ion binding"/>
    <property type="evidence" value="ECO:0007669"/>
    <property type="project" value="UniProtKB-KW"/>
</dbReference>
<dbReference type="PANTHER" id="PTHR11067">
    <property type="entry name" value="INOSINE TRIPHOSPHATE PYROPHOSPHATASE/HAM1 PROTEIN"/>
    <property type="match status" value="1"/>
</dbReference>
<feature type="binding site" evidence="10">
    <location>
        <position position="169"/>
    </location>
    <ligand>
        <name>ITP</name>
        <dbReference type="ChEBI" id="CHEBI:61402"/>
    </ligand>
</feature>
<feature type="binding site" evidence="10">
    <location>
        <position position="53"/>
    </location>
    <ligand>
        <name>ITP</name>
        <dbReference type="ChEBI" id="CHEBI:61402"/>
    </ligand>
</feature>
<dbReference type="EC" id="3.6.1.66" evidence="10"/>
<evidence type="ECO:0000256" key="1">
    <source>
        <dbReference type="ARBA" id="ARBA00008023"/>
    </source>
</evidence>
<dbReference type="STRING" id="1423351.A0A074S6D9"/>
<comment type="similarity">
    <text evidence="1 10 11">Belongs to the HAM1 NTPase family.</text>
</comment>
<keyword evidence="5 10" id="KW-0378">Hydrolase</keyword>
<comment type="caution">
    <text evidence="12">The sequence shown here is derived from an EMBL/GenBank/DDBJ whole genome shotgun (WGS) entry which is preliminary data.</text>
</comment>
<dbReference type="GO" id="GO:0005737">
    <property type="term" value="C:cytoplasm"/>
    <property type="evidence" value="ECO:0007669"/>
    <property type="project" value="UniProtKB-SubCell"/>
</dbReference>
<dbReference type="GO" id="GO:0000166">
    <property type="term" value="F:nucleotide binding"/>
    <property type="evidence" value="ECO:0007669"/>
    <property type="project" value="UniProtKB-KW"/>
</dbReference>
<dbReference type="GO" id="GO:0035870">
    <property type="term" value="F:dITP diphosphatase activity"/>
    <property type="evidence" value="ECO:0007669"/>
    <property type="project" value="UniProtKB-UniRule"/>
</dbReference>
<dbReference type="InterPro" id="IPR027502">
    <property type="entry name" value="ITPase"/>
</dbReference>
<dbReference type="EMBL" id="AZST01000019">
    <property type="protein sequence ID" value="KEP54764.1"/>
    <property type="molecule type" value="Genomic_DNA"/>
</dbReference>
<evidence type="ECO:0000256" key="8">
    <source>
        <dbReference type="ARBA" id="ARBA00023211"/>
    </source>
</evidence>
<keyword evidence="3 10" id="KW-0479">Metal-binding</keyword>
<feature type="binding site" evidence="10">
    <location>
        <begin position="69"/>
        <end position="70"/>
    </location>
    <ligand>
        <name>ITP</name>
        <dbReference type="ChEBI" id="CHEBI:61402"/>
    </ligand>
</feature>
<dbReference type="InterPro" id="IPR029001">
    <property type="entry name" value="ITPase-like_fam"/>
</dbReference>
<evidence type="ECO:0000256" key="9">
    <source>
        <dbReference type="ARBA" id="ARBA00023242"/>
    </source>
</evidence>
<keyword evidence="2 10" id="KW-0963">Cytoplasm</keyword>
<dbReference type="HOGENOM" id="CLU_082080_1_1_1"/>
<keyword evidence="9 10" id="KW-0539">Nucleus</keyword>
<dbReference type="InterPro" id="IPR002637">
    <property type="entry name" value="RdgB/HAM1"/>
</dbReference>
<dbReference type="GO" id="GO:0009204">
    <property type="term" value="P:deoxyribonucleoside triphosphate catabolic process"/>
    <property type="evidence" value="ECO:0007669"/>
    <property type="project" value="UniProtKB-UniRule"/>
</dbReference>
<dbReference type="AlphaFoldDB" id="A0A074S6D9"/>
<evidence type="ECO:0000256" key="10">
    <source>
        <dbReference type="HAMAP-Rule" id="MF_03148"/>
    </source>
</evidence>
<proteinExistence type="inferred from homology"/>
<keyword evidence="8 10" id="KW-0464">Manganese</keyword>
<keyword evidence="7 10" id="KW-0546">Nucleotide metabolism</keyword>
<keyword evidence="4 10" id="KW-0547">Nucleotide-binding</keyword>
<dbReference type="Pfam" id="PF01725">
    <property type="entry name" value="Ham1p_like"/>
    <property type="match status" value="1"/>
</dbReference>
<dbReference type="FunFam" id="3.90.950.10:FF:000009">
    <property type="entry name" value="Inosine triphosphate pyrophosphatase"/>
    <property type="match status" value="1"/>
</dbReference>
<comment type="catalytic activity">
    <reaction evidence="10">
        <text>XTP + H2O = XMP + diphosphate + H(+)</text>
        <dbReference type="Rhea" id="RHEA:28610"/>
        <dbReference type="ChEBI" id="CHEBI:15377"/>
        <dbReference type="ChEBI" id="CHEBI:15378"/>
        <dbReference type="ChEBI" id="CHEBI:33019"/>
        <dbReference type="ChEBI" id="CHEBI:57464"/>
        <dbReference type="ChEBI" id="CHEBI:61314"/>
        <dbReference type="EC" id="3.6.1.66"/>
    </reaction>
</comment>
<dbReference type="CDD" id="cd00515">
    <property type="entry name" value="HAM1"/>
    <property type="match status" value="1"/>
</dbReference>
<evidence type="ECO:0000256" key="3">
    <source>
        <dbReference type="ARBA" id="ARBA00022723"/>
    </source>
</evidence>
<evidence type="ECO:0000313" key="13">
    <source>
        <dbReference type="Proteomes" id="UP000027456"/>
    </source>
</evidence>
<evidence type="ECO:0000256" key="7">
    <source>
        <dbReference type="ARBA" id="ARBA00023080"/>
    </source>
</evidence>
<dbReference type="PANTHER" id="PTHR11067:SF9">
    <property type="entry name" value="INOSINE TRIPHOSPHATE PYROPHOSPHATASE"/>
    <property type="match status" value="1"/>
</dbReference>
<feature type="binding site" evidence="10">
    <location>
        <position position="41"/>
    </location>
    <ligand>
        <name>Mg(2+)</name>
        <dbReference type="ChEBI" id="CHEBI:18420"/>
    </ligand>
</feature>
<comment type="cofactor">
    <cofactor evidence="10">
        <name>Mg(2+)</name>
        <dbReference type="ChEBI" id="CHEBI:18420"/>
    </cofactor>
    <cofactor evidence="10">
        <name>Mn(2+)</name>
        <dbReference type="ChEBI" id="CHEBI:29035"/>
    </cofactor>
    <text evidence="10">Binds 1 divalent metal cation per subunit; can use either Mg(2+) or Mn(2+).</text>
</comment>
<feature type="binding site" evidence="10">
    <location>
        <position position="69"/>
    </location>
    <ligand>
        <name>Mg(2+)</name>
        <dbReference type="ChEBI" id="CHEBI:18420"/>
    </ligand>
</feature>
<comment type="catalytic activity">
    <reaction evidence="10">
        <text>dITP + H2O = dIMP + diphosphate + H(+)</text>
        <dbReference type="Rhea" id="RHEA:28342"/>
        <dbReference type="ChEBI" id="CHEBI:15377"/>
        <dbReference type="ChEBI" id="CHEBI:15378"/>
        <dbReference type="ChEBI" id="CHEBI:33019"/>
        <dbReference type="ChEBI" id="CHEBI:61194"/>
        <dbReference type="ChEBI" id="CHEBI:61382"/>
        <dbReference type="EC" id="3.6.1.66"/>
    </reaction>
</comment>
<dbReference type="Gene3D" id="3.90.950.10">
    <property type="match status" value="1"/>
</dbReference>
<feature type="binding site" evidence="10">
    <location>
        <begin position="10"/>
        <end position="15"/>
    </location>
    <ligand>
        <name>ITP</name>
        <dbReference type="ChEBI" id="CHEBI:61402"/>
    </ligand>
</feature>
<evidence type="ECO:0000256" key="11">
    <source>
        <dbReference type="RuleBase" id="RU003781"/>
    </source>
</evidence>
<evidence type="ECO:0000256" key="5">
    <source>
        <dbReference type="ARBA" id="ARBA00022801"/>
    </source>
</evidence>
<keyword evidence="13" id="KW-1185">Reference proteome</keyword>
<name>A0A074S6D9_9AGAM</name>
<dbReference type="GO" id="GO:0036222">
    <property type="term" value="F:XTP diphosphatase activity"/>
    <property type="evidence" value="ECO:0007669"/>
    <property type="project" value="UniProtKB-UniRule"/>
</dbReference>
<keyword evidence="6 10" id="KW-0460">Magnesium</keyword>
<gene>
    <name evidence="12" type="ORF">V565_013400</name>
</gene>
<dbReference type="Proteomes" id="UP000027456">
    <property type="component" value="Unassembled WGS sequence"/>
</dbReference>
<evidence type="ECO:0000256" key="4">
    <source>
        <dbReference type="ARBA" id="ARBA00022741"/>
    </source>
</evidence>
<protein>
    <recommendedName>
        <fullName evidence="10">Inosine triphosphate pyrophosphatase</fullName>
        <shortName evidence="10">ITPase</shortName>
        <shortName evidence="10">Inosine triphosphatase</shortName>
        <ecNumber evidence="10">3.6.1.66</ecNumber>
    </recommendedName>
    <alternativeName>
        <fullName evidence="10">Non-canonical purine NTP pyrophosphatase</fullName>
    </alternativeName>
    <alternativeName>
        <fullName evidence="10">Non-standard purine NTP pyrophosphatase</fullName>
    </alternativeName>
    <alternativeName>
        <fullName evidence="10">Nucleoside-triphosphate diphosphatase</fullName>
    </alternativeName>
    <alternativeName>
        <fullName evidence="10">Nucleoside-triphosphate pyrophosphatase</fullName>
        <shortName evidence="10">NTPase</shortName>
    </alternativeName>
    <alternativeName>
        <fullName evidence="10">XTP/dITP diphosphatase</fullName>
    </alternativeName>
</protein>
<sequence length="191" mass="21176">MAAQVLTFVTGNANKLREVEEILASGGVPLIMQSRNIDLPEVQGTAVEVSREKCRRAAEIVGGPCITEDTSLGFVALNGLPGPYIKWFLREVGTEGLNKMLDGFETRAAFAQCNFAYSKGPGFEPIVFEGRTEGRIVRPRGPSKFGWDPVFEPIEGEGKTYAEMSSEAKNKISHRFRSLEKLRKYLEEESK</sequence>
<dbReference type="SUPFAM" id="SSF52972">
    <property type="entry name" value="ITPase-like"/>
    <property type="match status" value="1"/>
</dbReference>
<dbReference type="GO" id="GO:0036220">
    <property type="term" value="F:ITP diphosphatase activity"/>
    <property type="evidence" value="ECO:0007669"/>
    <property type="project" value="UniProtKB-UniRule"/>
</dbReference>
<comment type="subunit">
    <text evidence="10">Homodimer.</text>
</comment>
<feature type="binding site" evidence="10">
    <location>
        <begin position="174"/>
        <end position="175"/>
    </location>
    <ligand>
        <name>ITP</name>
        <dbReference type="ChEBI" id="CHEBI:61402"/>
    </ligand>
</feature>
<dbReference type="GO" id="GO:0005634">
    <property type="term" value="C:nucleus"/>
    <property type="evidence" value="ECO:0007669"/>
    <property type="project" value="UniProtKB-SubCell"/>
</dbReference>
<evidence type="ECO:0000256" key="6">
    <source>
        <dbReference type="ARBA" id="ARBA00022842"/>
    </source>
</evidence>
<feature type="binding site" evidence="10">
    <location>
        <begin position="145"/>
        <end position="148"/>
    </location>
    <ligand>
        <name>ITP</name>
        <dbReference type="ChEBI" id="CHEBI:61402"/>
    </ligand>
</feature>
<comment type="subcellular location">
    <subcellularLocation>
        <location evidence="10">Cytoplasm</location>
    </subcellularLocation>
    <subcellularLocation>
        <location evidence="10">Nucleus</location>
    </subcellularLocation>
</comment>
<dbReference type="GO" id="GO:0009117">
    <property type="term" value="P:nucleotide metabolic process"/>
    <property type="evidence" value="ECO:0007669"/>
    <property type="project" value="UniProtKB-KW"/>
</dbReference>
<accession>A0A074S6D9</accession>
<organism evidence="12 13">
    <name type="scientific">Rhizoctonia solani 123E</name>
    <dbReference type="NCBI Taxonomy" id="1423351"/>
    <lineage>
        <taxon>Eukaryota</taxon>
        <taxon>Fungi</taxon>
        <taxon>Dikarya</taxon>
        <taxon>Basidiomycota</taxon>
        <taxon>Agaricomycotina</taxon>
        <taxon>Agaricomycetes</taxon>
        <taxon>Cantharellales</taxon>
        <taxon>Ceratobasidiaceae</taxon>
        <taxon>Rhizoctonia</taxon>
    </lineage>
</organism>
<comment type="catalytic activity">
    <reaction evidence="10">
        <text>ITP + H2O = IMP + diphosphate + H(+)</text>
        <dbReference type="Rhea" id="RHEA:29399"/>
        <dbReference type="ChEBI" id="CHEBI:15377"/>
        <dbReference type="ChEBI" id="CHEBI:15378"/>
        <dbReference type="ChEBI" id="CHEBI:33019"/>
        <dbReference type="ChEBI" id="CHEBI:58053"/>
        <dbReference type="ChEBI" id="CHEBI:61402"/>
        <dbReference type="EC" id="3.6.1.66"/>
    </reaction>
</comment>